<dbReference type="GO" id="GO:0009307">
    <property type="term" value="P:DNA restriction-modification system"/>
    <property type="evidence" value="ECO:0007669"/>
    <property type="project" value="InterPro"/>
</dbReference>
<evidence type="ECO:0000313" key="3">
    <source>
        <dbReference type="Proteomes" id="UP000578686"/>
    </source>
</evidence>
<dbReference type="PANTHER" id="PTHR30015">
    <property type="entry name" value="MRR RESTRICTION SYSTEM PROTEIN"/>
    <property type="match status" value="1"/>
</dbReference>
<dbReference type="PANTHER" id="PTHR30015:SF6">
    <property type="entry name" value="SLL1429 PROTEIN"/>
    <property type="match status" value="1"/>
</dbReference>
<protein>
    <submittedName>
        <fullName evidence="2">Restriction endonuclease</fullName>
    </submittedName>
</protein>
<name>A0A7X6D4E9_9ACTN</name>
<dbReference type="AlphaFoldDB" id="A0A7X6D4E9"/>
<keyword evidence="2" id="KW-0540">Nuclease</keyword>
<organism evidence="2 3">
    <name type="scientific">Streptomyces lonarensis</name>
    <dbReference type="NCBI Taxonomy" id="700599"/>
    <lineage>
        <taxon>Bacteria</taxon>
        <taxon>Bacillati</taxon>
        <taxon>Actinomycetota</taxon>
        <taxon>Actinomycetes</taxon>
        <taxon>Kitasatosporales</taxon>
        <taxon>Streptomycetaceae</taxon>
        <taxon>Streptomyces</taxon>
    </lineage>
</organism>
<reference evidence="2 3" key="1">
    <citation type="submission" date="2020-03" db="EMBL/GenBank/DDBJ databases">
        <title>Draft genome of Streptomyces sp. ventii, isolated from the Axial Seamount in the Pacific Ocean, and resequencing of the two type strains Streptomyces lonarensis strain NCL 716 and Streptomyces bohaiensis strain 11A07.</title>
        <authorList>
            <person name="Loughran R.M."/>
            <person name="Pfannmuller K.M."/>
            <person name="Wasson B.J."/>
            <person name="Deadmond M.C."/>
            <person name="Paddock B.E."/>
            <person name="Koyack M.J."/>
            <person name="Gallegos D.A."/>
            <person name="Mitchell E.A."/>
            <person name="Ushijima B."/>
            <person name="Saw J.H."/>
            <person name="Mcphail K.L."/>
            <person name="Videau P."/>
        </authorList>
    </citation>
    <scope>NUCLEOTIDE SEQUENCE [LARGE SCALE GENOMIC DNA]</scope>
    <source>
        <strain evidence="2 3">NCL716</strain>
    </source>
</reference>
<evidence type="ECO:0000259" key="1">
    <source>
        <dbReference type="Pfam" id="PF04471"/>
    </source>
</evidence>
<gene>
    <name evidence="2" type="ORF">HCN56_20950</name>
</gene>
<dbReference type="InterPro" id="IPR007560">
    <property type="entry name" value="Restrct_endonuc_IV_Mrr"/>
</dbReference>
<dbReference type="Proteomes" id="UP000578686">
    <property type="component" value="Unassembled WGS sequence"/>
</dbReference>
<feature type="domain" description="Restriction endonuclease type IV Mrr" evidence="1">
    <location>
        <begin position="1"/>
        <end position="109"/>
    </location>
</feature>
<comment type="caution">
    <text evidence="2">The sequence shown here is derived from an EMBL/GenBank/DDBJ whole genome shotgun (WGS) entry which is preliminary data.</text>
</comment>
<dbReference type="InterPro" id="IPR052906">
    <property type="entry name" value="Type_IV_Methyl-Rstrct_Enzyme"/>
</dbReference>
<dbReference type="EMBL" id="JAAVJD010000224">
    <property type="protein sequence ID" value="NJQ07984.1"/>
    <property type="molecule type" value="Genomic_DNA"/>
</dbReference>
<keyword evidence="3" id="KW-1185">Reference proteome</keyword>
<dbReference type="SUPFAM" id="SSF52980">
    <property type="entry name" value="Restriction endonuclease-like"/>
    <property type="match status" value="1"/>
</dbReference>
<dbReference type="GO" id="GO:0003677">
    <property type="term" value="F:DNA binding"/>
    <property type="evidence" value="ECO:0007669"/>
    <property type="project" value="InterPro"/>
</dbReference>
<dbReference type="GO" id="GO:0015666">
    <property type="term" value="F:restriction endodeoxyribonuclease activity"/>
    <property type="evidence" value="ECO:0007669"/>
    <property type="project" value="TreeGrafter"/>
</dbReference>
<dbReference type="Gene3D" id="3.40.1350.10">
    <property type="match status" value="1"/>
</dbReference>
<proteinExistence type="predicted"/>
<dbReference type="InterPro" id="IPR011335">
    <property type="entry name" value="Restrct_endonuc-II-like"/>
</dbReference>
<sequence length="127" mass="13206">MSPTAFEEACAELLVRDGFLDVRRVGGSGDLAADVLARDGEGRRVVVQCKRYLSPVGSGHLQRFNGTAVPEHGADLAVMVGLSGFTAPARAFAARHGIALVGDEELARWAVGTPLRAVLARPPDGGG</sequence>
<dbReference type="InterPro" id="IPR011856">
    <property type="entry name" value="tRNA_endonuc-like_dom_sf"/>
</dbReference>
<keyword evidence="2" id="KW-0255">Endonuclease</keyword>
<accession>A0A7X6D4E9</accession>
<keyword evidence="2" id="KW-0378">Hydrolase</keyword>
<evidence type="ECO:0000313" key="2">
    <source>
        <dbReference type="EMBL" id="NJQ07984.1"/>
    </source>
</evidence>
<dbReference type="Pfam" id="PF04471">
    <property type="entry name" value="Mrr_cat"/>
    <property type="match status" value="1"/>
</dbReference>